<organism evidence="1 2">
    <name type="scientific">Dreissena polymorpha</name>
    <name type="common">Zebra mussel</name>
    <name type="synonym">Mytilus polymorpha</name>
    <dbReference type="NCBI Taxonomy" id="45954"/>
    <lineage>
        <taxon>Eukaryota</taxon>
        <taxon>Metazoa</taxon>
        <taxon>Spiralia</taxon>
        <taxon>Lophotrochozoa</taxon>
        <taxon>Mollusca</taxon>
        <taxon>Bivalvia</taxon>
        <taxon>Autobranchia</taxon>
        <taxon>Heteroconchia</taxon>
        <taxon>Euheterodonta</taxon>
        <taxon>Imparidentia</taxon>
        <taxon>Neoheterodontei</taxon>
        <taxon>Myida</taxon>
        <taxon>Dreissenoidea</taxon>
        <taxon>Dreissenidae</taxon>
        <taxon>Dreissena</taxon>
    </lineage>
</organism>
<evidence type="ECO:0000313" key="1">
    <source>
        <dbReference type="EMBL" id="KAH3834358.1"/>
    </source>
</evidence>
<dbReference type="Proteomes" id="UP000828390">
    <property type="component" value="Unassembled WGS sequence"/>
</dbReference>
<reference evidence="1" key="1">
    <citation type="journal article" date="2019" name="bioRxiv">
        <title>The Genome of the Zebra Mussel, Dreissena polymorpha: A Resource for Invasive Species Research.</title>
        <authorList>
            <person name="McCartney M.A."/>
            <person name="Auch B."/>
            <person name="Kono T."/>
            <person name="Mallez S."/>
            <person name="Zhang Y."/>
            <person name="Obille A."/>
            <person name="Becker A."/>
            <person name="Abrahante J.E."/>
            <person name="Garbe J."/>
            <person name="Badalamenti J.P."/>
            <person name="Herman A."/>
            <person name="Mangelson H."/>
            <person name="Liachko I."/>
            <person name="Sullivan S."/>
            <person name="Sone E.D."/>
            <person name="Koren S."/>
            <person name="Silverstein K.A.T."/>
            <person name="Beckman K.B."/>
            <person name="Gohl D.M."/>
        </authorList>
    </citation>
    <scope>NUCLEOTIDE SEQUENCE</scope>
    <source>
        <strain evidence="1">Duluth1</strain>
        <tissue evidence="1">Whole animal</tissue>
    </source>
</reference>
<reference evidence="1" key="2">
    <citation type="submission" date="2020-11" db="EMBL/GenBank/DDBJ databases">
        <authorList>
            <person name="McCartney M.A."/>
            <person name="Auch B."/>
            <person name="Kono T."/>
            <person name="Mallez S."/>
            <person name="Becker A."/>
            <person name="Gohl D.M."/>
            <person name="Silverstein K.A.T."/>
            <person name="Koren S."/>
            <person name="Bechman K.B."/>
            <person name="Herman A."/>
            <person name="Abrahante J.E."/>
            <person name="Garbe J."/>
        </authorList>
    </citation>
    <scope>NUCLEOTIDE SEQUENCE</scope>
    <source>
        <strain evidence="1">Duluth1</strain>
        <tissue evidence="1">Whole animal</tissue>
    </source>
</reference>
<evidence type="ECO:0000313" key="2">
    <source>
        <dbReference type="Proteomes" id="UP000828390"/>
    </source>
</evidence>
<sequence>MCGGHSQGGRPNGIIECPSTYSNMNISAQMWEIFLGDRPQNSLPSRLSLLNTAVLGPIFIRPPPSSPGLHRCSRFAWSIYFCYPASPYRQLPPSCAILLRSLQVDYLQVTQAAVAMCTLQLLTKQ</sequence>
<protein>
    <submittedName>
        <fullName evidence="1">Uncharacterized protein</fullName>
    </submittedName>
</protein>
<keyword evidence="2" id="KW-1185">Reference proteome</keyword>
<dbReference type="EMBL" id="JAIWYP010000004">
    <property type="protein sequence ID" value="KAH3834358.1"/>
    <property type="molecule type" value="Genomic_DNA"/>
</dbReference>
<gene>
    <name evidence="1" type="ORF">DPMN_107680</name>
</gene>
<proteinExistence type="predicted"/>
<dbReference type="AlphaFoldDB" id="A0A9D4QK32"/>
<comment type="caution">
    <text evidence="1">The sequence shown here is derived from an EMBL/GenBank/DDBJ whole genome shotgun (WGS) entry which is preliminary data.</text>
</comment>
<name>A0A9D4QK32_DREPO</name>
<accession>A0A9D4QK32</accession>